<gene>
    <name evidence="1" type="ORF">KYK14_01500</name>
</gene>
<dbReference type="Proteomes" id="UP000826188">
    <property type="component" value="Unassembled WGS sequence"/>
</dbReference>
<evidence type="ECO:0000313" key="2">
    <source>
        <dbReference type="Proteomes" id="UP000826188"/>
    </source>
</evidence>
<dbReference type="EMBL" id="JAHWGL010000002">
    <property type="protein sequence ID" value="MBW3127214.1"/>
    <property type="molecule type" value="Genomic_DNA"/>
</dbReference>
<proteinExistence type="predicted"/>
<comment type="caution">
    <text evidence="1">The sequence shown here is derived from an EMBL/GenBank/DDBJ whole genome shotgun (WGS) entry which is preliminary data.</text>
</comment>
<protein>
    <submittedName>
        <fullName evidence="1">Uncharacterized protein</fullName>
    </submittedName>
</protein>
<accession>A0ABS6WWS9</accession>
<dbReference type="RefSeq" id="WP_219156363.1">
    <property type="nucleotide sequence ID" value="NZ_JAHWGL010000002.1"/>
</dbReference>
<name>A0ABS6WWS9_9BACT</name>
<organism evidence="1 2">
    <name type="scientific">Hymenobacter profundi</name>
    <dbReference type="NCBI Taxonomy" id="1982110"/>
    <lineage>
        <taxon>Bacteria</taxon>
        <taxon>Pseudomonadati</taxon>
        <taxon>Bacteroidota</taxon>
        <taxon>Cytophagia</taxon>
        <taxon>Cytophagales</taxon>
        <taxon>Hymenobacteraceae</taxon>
        <taxon>Hymenobacter</taxon>
    </lineage>
</organism>
<keyword evidence="2" id="KW-1185">Reference proteome</keyword>
<evidence type="ECO:0000313" key="1">
    <source>
        <dbReference type="EMBL" id="MBW3127214.1"/>
    </source>
</evidence>
<reference evidence="1 2" key="1">
    <citation type="submission" date="2021-07" db="EMBL/GenBank/DDBJ databases">
        <title>Hymenobacter profundi sp. nov., isolated from deep-sea water.</title>
        <authorList>
            <person name="Kim M.K."/>
        </authorList>
    </citation>
    <scope>NUCLEOTIDE SEQUENCE [LARGE SCALE GENOMIC DNA]</scope>
    <source>
        <strain evidence="1 2">M2</strain>
    </source>
</reference>
<sequence length="96" mass="10579">MKASEAPTIRDREWNRFRAQVLAAITDVEALMQQLGKSLDAEGLTCEVGPRLGLDISTPADFDVLAQLVRAVRPVAREQLRRTSEDQGGQFSLLLA</sequence>